<evidence type="ECO:0000313" key="1">
    <source>
        <dbReference type="EMBL" id="MBL6445368.1"/>
    </source>
</evidence>
<evidence type="ECO:0000313" key="2">
    <source>
        <dbReference type="Proteomes" id="UP000614216"/>
    </source>
</evidence>
<dbReference type="AlphaFoldDB" id="A0A937KCM0"/>
<dbReference type="EMBL" id="JAEUGD010000007">
    <property type="protein sequence ID" value="MBL6445368.1"/>
    <property type="molecule type" value="Genomic_DNA"/>
</dbReference>
<organism evidence="1 2">
    <name type="scientific">Fulvivirga marina</name>
    <dbReference type="NCBI Taxonomy" id="2494733"/>
    <lineage>
        <taxon>Bacteria</taxon>
        <taxon>Pseudomonadati</taxon>
        <taxon>Bacteroidota</taxon>
        <taxon>Cytophagia</taxon>
        <taxon>Cytophagales</taxon>
        <taxon>Fulvivirgaceae</taxon>
        <taxon>Fulvivirga</taxon>
    </lineage>
</organism>
<accession>A0A937KCM0</accession>
<sequence>MYDKKHLLKDFFSDSTEIKVVHQMSKFRYDSPKIMEGAKRQRLESLSAKIARLM</sequence>
<comment type="caution">
    <text evidence="1">The sequence shown here is derived from an EMBL/GenBank/DDBJ whole genome shotgun (WGS) entry which is preliminary data.</text>
</comment>
<protein>
    <submittedName>
        <fullName evidence="1">Uncharacterized protein</fullName>
    </submittedName>
</protein>
<proteinExistence type="predicted"/>
<keyword evidence="2" id="KW-1185">Reference proteome</keyword>
<gene>
    <name evidence="1" type="ORF">JMN32_03560</name>
</gene>
<dbReference type="Proteomes" id="UP000614216">
    <property type="component" value="Unassembled WGS sequence"/>
</dbReference>
<dbReference type="RefSeq" id="WP_202854917.1">
    <property type="nucleotide sequence ID" value="NZ_JAEUGD010000007.1"/>
</dbReference>
<reference evidence="1" key="1">
    <citation type="submission" date="2021-01" db="EMBL/GenBank/DDBJ databases">
        <title>Fulvivirga kasyanovii gen. nov., sp nov., a novel member of the phylum Bacteroidetes isolated from seawater in a mussel farm.</title>
        <authorList>
            <person name="Zhao L.-H."/>
            <person name="Wang Z.-J."/>
        </authorList>
    </citation>
    <scope>NUCLEOTIDE SEQUENCE</scope>
    <source>
        <strain evidence="1">29W222</strain>
    </source>
</reference>
<name>A0A937KCM0_9BACT</name>